<evidence type="ECO:0000313" key="2">
    <source>
        <dbReference type="Proteomes" id="UP000238916"/>
    </source>
</evidence>
<protein>
    <submittedName>
        <fullName evidence="1">Uncharacterized protein</fullName>
    </submittedName>
</protein>
<reference evidence="2" key="1">
    <citation type="submission" date="2018-02" db="EMBL/GenBank/DDBJ databases">
        <authorList>
            <person name="Hausmann B."/>
        </authorList>
    </citation>
    <scope>NUCLEOTIDE SEQUENCE [LARGE SCALE GENOMIC DNA]</scope>
    <source>
        <strain evidence="2">Peat soil MAG SbF1</strain>
    </source>
</reference>
<sequence>MRARVRPSEFWDLTPAEYNLIVEGYTETRKETMYRDIRNAYYTGCFAQVEKPTEFYEKIVNNLSSEPQTAEDMFSFLKSVAKGGTQVDVLDSQFKIPLKLMPEFDVGVFNYIYWMEEETFNLYLQDVSLSLDGVVLTPVKDVYTLKSGLVNIKYNGQVYTIVMIGAGS</sequence>
<accession>A0A2U3L0F1</accession>
<organism evidence="1 2">
    <name type="scientific">Candidatus Desulfosporosinus infrequens</name>
    <dbReference type="NCBI Taxonomy" id="2043169"/>
    <lineage>
        <taxon>Bacteria</taxon>
        <taxon>Bacillati</taxon>
        <taxon>Bacillota</taxon>
        <taxon>Clostridia</taxon>
        <taxon>Eubacteriales</taxon>
        <taxon>Desulfitobacteriaceae</taxon>
        <taxon>Desulfosporosinus</taxon>
    </lineage>
</organism>
<gene>
    <name evidence="1" type="ORF">SBF1_3250008</name>
</gene>
<dbReference type="Proteomes" id="UP000238916">
    <property type="component" value="Unassembled WGS sequence"/>
</dbReference>
<dbReference type="AlphaFoldDB" id="A0A2U3L0F1"/>
<dbReference type="EMBL" id="OMOF01000252">
    <property type="protein sequence ID" value="SPF45348.1"/>
    <property type="molecule type" value="Genomic_DNA"/>
</dbReference>
<name>A0A2U3L0F1_9FIRM</name>
<proteinExistence type="predicted"/>
<evidence type="ECO:0000313" key="1">
    <source>
        <dbReference type="EMBL" id="SPF45348.1"/>
    </source>
</evidence>